<keyword evidence="5 6" id="KW-0949">S-adenosyl-L-methionine</keyword>
<accession>A0A9D1HC08</accession>
<dbReference type="GO" id="GO:0005829">
    <property type="term" value="C:cytosol"/>
    <property type="evidence" value="ECO:0007669"/>
    <property type="project" value="TreeGrafter"/>
</dbReference>
<dbReference type="GO" id="GO:0070043">
    <property type="term" value="F:rRNA (guanine-N7-)-methyltransferase activity"/>
    <property type="evidence" value="ECO:0007669"/>
    <property type="project" value="UniProtKB-UniRule"/>
</dbReference>
<feature type="binding site" evidence="6">
    <location>
        <position position="76"/>
    </location>
    <ligand>
        <name>S-adenosyl-L-methionine</name>
        <dbReference type="ChEBI" id="CHEBI:59789"/>
    </ligand>
</feature>
<dbReference type="PANTHER" id="PTHR31760:SF0">
    <property type="entry name" value="S-ADENOSYL-L-METHIONINE-DEPENDENT METHYLTRANSFERASES SUPERFAMILY PROTEIN"/>
    <property type="match status" value="1"/>
</dbReference>
<name>A0A9D1HC08_9FLAO</name>
<dbReference type="PANTHER" id="PTHR31760">
    <property type="entry name" value="S-ADENOSYL-L-METHIONINE-DEPENDENT METHYLTRANSFERASES SUPERFAMILY PROTEIN"/>
    <property type="match status" value="1"/>
</dbReference>
<comment type="caution">
    <text evidence="6">Lacks conserved residue(s) required for the propagation of feature annotation.</text>
</comment>
<dbReference type="SUPFAM" id="SSF53335">
    <property type="entry name" value="S-adenosyl-L-methionine-dependent methyltransferases"/>
    <property type="match status" value="1"/>
</dbReference>
<keyword evidence="1 6" id="KW-0963">Cytoplasm</keyword>
<organism evidence="7 8">
    <name type="scientific">Candidatus Merdimorpha stercoravium</name>
    <dbReference type="NCBI Taxonomy" id="2840863"/>
    <lineage>
        <taxon>Bacteria</taxon>
        <taxon>Pseudomonadati</taxon>
        <taxon>Bacteroidota</taxon>
        <taxon>Flavobacteriia</taxon>
        <taxon>Flavobacteriales</taxon>
        <taxon>Candidatus Merdimorpha</taxon>
    </lineage>
</organism>
<protein>
    <recommendedName>
        <fullName evidence="6">Ribosomal RNA small subunit methyltransferase G</fullName>
        <ecNumber evidence="6">2.1.1.-</ecNumber>
    </recommendedName>
    <alternativeName>
        <fullName evidence="6">16S rRNA 7-methylguanosine methyltransferase</fullName>
        <shortName evidence="6">16S rRNA m7G methyltransferase</shortName>
    </alternativeName>
</protein>
<evidence type="ECO:0000256" key="4">
    <source>
        <dbReference type="ARBA" id="ARBA00022679"/>
    </source>
</evidence>
<comment type="function">
    <text evidence="6">Specifically methylates the N7 position of a guanine in 16S rRNA.</text>
</comment>
<sequence>MDELLRYFPDLSPAQRERFAAMGSLYAQWNARINVISRQDTEHFYLHHVLHSLAIARVVDFAPGARILDAGTGGGFPGIPLAVLFPQVHFTLVDSIGKKTKVAADIAGQLSLDNVSVINARIENLPERYDFVVSRAVARMEKIVAWTRGKIRPGKASSLPNGILCLKGGDLADELAPFSRAKIYDISAFFCKEFFETKRVVYLPIS</sequence>
<dbReference type="AlphaFoldDB" id="A0A9D1HC08"/>
<dbReference type="CDD" id="cd02440">
    <property type="entry name" value="AdoMet_MTases"/>
    <property type="match status" value="1"/>
</dbReference>
<gene>
    <name evidence="6 7" type="primary">rsmG</name>
    <name evidence="7" type="ORF">IAC44_07145</name>
</gene>
<proteinExistence type="inferred from homology"/>
<dbReference type="Gene3D" id="3.40.50.150">
    <property type="entry name" value="Vaccinia Virus protein VP39"/>
    <property type="match status" value="1"/>
</dbReference>
<evidence type="ECO:0000313" key="8">
    <source>
        <dbReference type="Proteomes" id="UP000824161"/>
    </source>
</evidence>
<feature type="binding site" evidence="6">
    <location>
        <position position="71"/>
    </location>
    <ligand>
        <name>S-adenosyl-L-methionine</name>
        <dbReference type="ChEBI" id="CHEBI:59789"/>
    </ligand>
</feature>
<comment type="similarity">
    <text evidence="6">Belongs to the methyltransferase superfamily. RNA methyltransferase RsmG family.</text>
</comment>
<feature type="binding site" evidence="6">
    <location>
        <position position="135"/>
    </location>
    <ligand>
        <name>S-adenosyl-L-methionine</name>
        <dbReference type="ChEBI" id="CHEBI:59789"/>
    </ligand>
</feature>
<evidence type="ECO:0000256" key="3">
    <source>
        <dbReference type="ARBA" id="ARBA00022603"/>
    </source>
</evidence>
<dbReference type="EC" id="2.1.1.-" evidence="6"/>
<comment type="caution">
    <text evidence="7">The sequence shown here is derived from an EMBL/GenBank/DDBJ whole genome shotgun (WGS) entry which is preliminary data.</text>
</comment>
<keyword evidence="3 6" id="KW-0489">Methyltransferase</keyword>
<evidence type="ECO:0000256" key="1">
    <source>
        <dbReference type="ARBA" id="ARBA00022490"/>
    </source>
</evidence>
<dbReference type="Pfam" id="PF02527">
    <property type="entry name" value="GidB"/>
    <property type="match status" value="1"/>
</dbReference>
<keyword evidence="4 6" id="KW-0808">Transferase</keyword>
<evidence type="ECO:0000256" key="2">
    <source>
        <dbReference type="ARBA" id="ARBA00022552"/>
    </source>
</evidence>
<evidence type="ECO:0000256" key="5">
    <source>
        <dbReference type="ARBA" id="ARBA00022691"/>
    </source>
</evidence>
<keyword evidence="2 6" id="KW-0698">rRNA processing</keyword>
<dbReference type="InterPro" id="IPR029063">
    <property type="entry name" value="SAM-dependent_MTases_sf"/>
</dbReference>
<dbReference type="PIRSF" id="PIRSF003078">
    <property type="entry name" value="GidB"/>
    <property type="match status" value="1"/>
</dbReference>
<dbReference type="NCBIfam" id="TIGR00138">
    <property type="entry name" value="rsmG_gidB"/>
    <property type="match status" value="1"/>
</dbReference>
<dbReference type="HAMAP" id="MF_00074">
    <property type="entry name" value="16SrRNA_methyltr_G"/>
    <property type="match status" value="1"/>
</dbReference>
<reference evidence="7" key="2">
    <citation type="journal article" date="2021" name="PeerJ">
        <title>Extensive microbial diversity within the chicken gut microbiome revealed by metagenomics and culture.</title>
        <authorList>
            <person name="Gilroy R."/>
            <person name="Ravi A."/>
            <person name="Getino M."/>
            <person name="Pursley I."/>
            <person name="Horton D.L."/>
            <person name="Alikhan N.F."/>
            <person name="Baker D."/>
            <person name="Gharbi K."/>
            <person name="Hall N."/>
            <person name="Watson M."/>
            <person name="Adriaenssens E.M."/>
            <person name="Foster-Nyarko E."/>
            <person name="Jarju S."/>
            <person name="Secka A."/>
            <person name="Antonio M."/>
            <person name="Oren A."/>
            <person name="Chaudhuri R.R."/>
            <person name="La Ragione R."/>
            <person name="Hildebrand F."/>
            <person name="Pallen M.J."/>
        </authorList>
    </citation>
    <scope>NUCLEOTIDE SEQUENCE</scope>
    <source>
        <strain evidence="7">1383</strain>
    </source>
</reference>
<dbReference type="InterPro" id="IPR003682">
    <property type="entry name" value="rRNA_ssu_MeTfrase_G"/>
</dbReference>
<comment type="subcellular location">
    <subcellularLocation>
        <location evidence="6">Cytoplasm</location>
    </subcellularLocation>
</comment>
<reference evidence="7" key="1">
    <citation type="submission" date="2020-10" db="EMBL/GenBank/DDBJ databases">
        <authorList>
            <person name="Gilroy R."/>
        </authorList>
    </citation>
    <scope>NUCLEOTIDE SEQUENCE</scope>
    <source>
        <strain evidence="7">1383</strain>
    </source>
</reference>
<evidence type="ECO:0000256" key="6">
    <source>
        <dbReference type="HAMAP-Rule" id="MF_00074"/>
    </source>
</evidence>
<feature type="binding site" evidence="6">
    <location>
        <begin position="122"/>
        <end position="123"/>
    </location>
    <ligand>
        <name>S-adenosyl-L-methionine</name>
        <dbReference type="ChEBI" id="CHEBI:59789"/>
    </ligand>
</feature>
<dbReference type="EMBL" id="DVLY01000181">
    <property type="protein sequence ID" value="HIT98595.1"/>
    <property type="molecule type" value="Genomic_DNA"/>
</dbReference>
<dbReference type="Proteomes" id="UP000824161">
    <property type="component" value="Unassembled WGS sequence"/>
</dbReference>
<evidence type="ECO:0000313" key="7">
    <source>
        <dbReference type="EMBL" id="HIT98595.1"/>
    </source>
</evidence>